<dbReference type="Gene3D" id="3.40.50.300">
    <property type="entry name" value="P-loop containing nucleotide triphosphate hydrolases"/>
    <property type="match status" value="1"/>
</dbReference>
<proteinExistence type="predicted"/>
<dbReference type="PANTHER" id="PTHR43883:SF1">
    <property type="entry name" value="GLUCONOKINASE"/>
    <property type="match status" value="1"/>
</dbReference>
<dbReference type="GO" id="GO:0016740">
    <property type="term" value="F:transferase activity"/>
    <property type="evidence" value="ECO:0007669"/>
    <property type="project" value="UniProtKB-KW"/>
</dbReference>
<reference evidence="2" key="1">
    <citation type="submission" date="2016-01" db="EMBL/GenBank/DDBJ databases">
        <authorList>
            <person name="Peeters C."/>
        </authorList>
    </citation>
    <scope>NUCLEOTIDE SEQUENCE [LARGE SCALE GENOMIC DNA]</scope>
    <source>
        <strain evidence="2">LMG 22934</strain>
    </source>
</reference>
<comment type="caution">
    <text evidence="2">The sequence shown here is derived from an EMBL/GenBank/DDBJ whole genome shotgun (WGS) entry which is preliminary data.</text>
</comment>
<sequence length="544" mass="61223">MSNRPSIHASRREDAARRGWDTLDAALRRSCTYRHPAGRIRRIETHISVVYLAGRFAYKIKKPVDLGFVDFTRIEGRRRACREEYRLNRRLAKPIYVGVVPIVRVGRTYLLNTKGHPVDYAVKMKRFDERRIFSNLLAAGELGVDIIESAADRLALFHRCTSRTPPRRAYGSANQVQTQVHAILAALDRESAGIVPAEVRAWCGLELARLAEHIDARRAKGFVRECHGDLHLENVVLAGRDVLMFDCIEFSEVLRWIDVVNDLAFLCMDLRAHDRPDLETRLLNRWLLATGDFAGLRAIRLYIVYRALVRALVETLKARSAEGVGGPKRASGYLQCAVKAVRERQPCLLLCHGYSGSGKSAASTALAPLIGAIRLSSDIERKRAAPFAPLLERSLTHGAYLPEAVDVQYARLLNLAHHVLEAGYCALVDASFLYHEHRSRFVALARSMQVPLLILDFRAAPDCLQRRVRQRAMGPYQPSDADETVLALQLANADPLTREELSSTVVFDTDVPIASFEEPAYWSPLLARLHHGGALHDERKQRQR</sequence>
<feature type="domain" description="Aminoglycoside phosphotransferase" evidence="1">
    <location>
        <begin position="143"/>
        <end position="297"/>
    </location>
</feature>
<dbReference type="InterPro" id="IPR002575">
    <property type="entry name" value="Aminoglycoside_PTrfase"/>
</dbReference>
<organism evidence="2 3">
    <name type="scientific">Caballeronia humi</name>
    <dbReference type="NCBI Taxonomy" id="326474"/>
    <lineage>
        <taxon>Bacteria</taxon>
        <taxon>Pseudomonadati</taxon>
        <taxon>Pseudomonadota</taxon>
        <taxon>Betaproteobacteria</taxon>
        <taxon>Burkholderiales</taxon>
        <taxon>Burkholderiaceae</taxon>
        <taxon>Caballeronia</taxon>
    </lineage>
</organism>
<dbReference type="Pfam" id="PF01636">
    <property type="entry name" value="APH"/>
    <property type="match status" value="1"/>
</dbReference>
<dbReference type="SUPFAM" id="SSF52540">
    <property type="entry name" value="P-loop containing nucleoside triphosphate hydrolases"/>
    <property type="match status" value="1"/>
</dbReference>
<dbReference type="InterPro" id="IPR011009">
    <property type="entry name" value="Kinase-like_dom_sf"/>
</dbReference>
<protein>
    <submittedName>
        <fullName evidence="2">Phosphotransferase enzyme family protein</fullName>
    </submittedName>
</protein>
<name>A0A158J055_9BURK</name>
<dbReference type="EMBL" id="FCNW02000049">
    <property type="protein sequence ID" value="SAL61681.1"/>
    <property type="molecule type" value="Genomic_DNA"/>
</dbReference>
<dbReference type="AlphaFoldDB" id="A0A158J055"/>
<dbReference type="SUPFAM" id="SSF56112">
    <property type="entry name" value="Protein kinase-like (PK-like)"/>
    <property type="match status" value="1"/>
</dbReference>
<dbReference type="STRING" id="326474.AWB65_05633"/>
<accession>A0A158J055</accession>
<evidence type="ECO:0000313" key="3">
    <source>
        <dbReference type="Proteomes" id="UP000054977"/>
    </source>
</evidence>
<dbReference type="InterPro" id="IPR027417">
    <property type="entry name" value="P-loop_NTPase"/>
</dbReference>
<dbReference type="Gene3D" id="3.90.1200.10">
    <property type="match status" value="1"/>
</dbReference>
<evidence type="ECO:0000259" key="1">
    <source>
        <dbReference type="Pfam" id="PF01636"/>
    </source>
</evidence>
<dbReference type="PANTHER" id="PTHR43883">
    <property type="entry name" value="SLR0207 PROTEIN"/>
    <property type="match status" value="1"/>
</dbReference>
<dbReference type="Proteomes" id="UP000054977">
    <property type="component" value="Unassembled WGS sequence"/>
</dbReference>
<keyword evidence="3" id="KW-1185">Reference proteome</keyword>
<dbReference type="InterPro" id="IPR052732">
    <property type="entry name" value="Cell-binding_unc_protein"/>
</dbReference>
<gene>
    <name evidence="2" type="ORF">AWB65_05633</name>
</gene>
<dbReference type="Pfam" id="PF13671">
    <property type="entry name" value="AAA_33"/>
    <property type="match status" value="1"/>
</dbReference>
<evidence type="ECO:0000313" key="2">
    <source>
        <dbReference type="EMBL" id="SAL61681.1"/>
    </source>
</evidence>